<evidence type="ECO:0000313" key="2">
    <source>
        <dbReference type="Proteomes" id="UP000269669"/>
    </source>
</evidence>
<sequence>MNDVQYASGDTSNEVLFRLEARHLTDSMNYRIIAQSESEVRDIQNAPAISMSYFLTESDQTKLLRTVSIYSQRGETSDQVRLLYMNDAAFSVWKAMGKEPTVIGSQHRPPSTAMLAFGIPFSE</sequence>
<gene>
    <name evidence="1" type="ORF">EDE15_4774</name>
</gene>
<dbReference type="EMBL" id="RSDW01000001">
    <property type="protein sequence ID" value="RSL19138.1"/>
    <property type="molecule type" value="Genomic_DNA"/>
</dbReference>
<keyword evidence="2" id="KW-1185">Reference proteome</keyword>
<accession>A0A3R9QL52</accession>
<dbReference type="Proteomes" id="UP000269669">
    <property type="component" value="Unassembled WGS sequence"/>
</dbReference>
<comment type="caution">
    <text evidence="1">The sequence shown here is derived from an EMBL/GenBank/DDBJ whole genome shotgun (WGS) entry which is preliminary data.</text>
</comment>
<name>A0A3R9QL52_9BACT</name>
<proteinExistence type="predicted"/>
<reference evidence="1 2" key="1">
    <citation type="submission" date="2018-12" db="EMBL/GenBank/DDBJ databases">
        <title>Sequencing of bacterial isolates from soil warming experiment in Harvard Forest, Massachusetts, USA.</title>
        <authorList>
            <person name="Deangelis K."/>
        </authorList>
    </citation>
    <scope>NUCLEOTIDE SEQUENCE [LARGE SCALE GENOMIC DNA]</scope>
    <source>
        <strain evidence="1 2">EB153</strain>
    </source>
</reference>
<protein>
    <submittedName>
        <fullName evidence="1">Uncharacterized protein</fullName>
    </submittedName>
</protein>
<dbReference type="RefSeq" id="WP_260473038.1">
    <property type="nucleotide sequence ID" value="NZ_RSDW01000001.1"/>
</dbReference>
<evidence type="ECO:0000313" key="1">
    <source>
        <dbReference type="EMBL" id="RSL19138.1"/>
    </source>
</evidence>
<organism evidence="1 2">
    <name type="scientific">Edaphobacter aggregans</name>
    <dbReference type="NCBI Taxonomy" id="570835"/>
    <lineage>
        <taxon>Bacteria</taxon>
        <taxon>Pseudomonadati</taxon>
        <taxon>Acidobacteriota</taxon>
        <taxon>Terriglobia</taxon>
        <taxon>Terriglobales</taxon>
        <taxon>Acidobacteriaceae</taxon>
        <taxon>Edaphobacter</taxon>
    </lineage>
</organism>
<dbReference type="AlphaFoldDB" id="A0A3R9QL52"/>